<evidence type="ECO:0000256" key="2">
    <source>
        <dbReference type="SAM" id="Phobius"/>
    </source>
</evidence>
<comment type="caution">
    <text evidence="3">The sequence shown here is derived from an EMBL/GenBank/DDBJ whole genome shotgun (WGS) entry which is preliminary data.</text>
</comment>
<protein>
    <submittedName>
        <fullName evidence="3">Uncharacterized protein</fullName>
    </submittedName>
</protein>
<reference evidence="3" key="1">
    <citation type="submission" date="2020-11" db="EMBL/GenBank/DDBJ databases">
        <authorList>
            <consortium name="DOE Joint Genome Institute"/>
            <person name="Ahrendt S."/>
            <person name="Riley R."/>
            <person name="Andreopoulos W."/>
            <person name="Labutti K."/>
            <person name="Pangilinan J."/>
            <person name="Ruiz-Duenas F.J."/>
            <person name="Barrasa J.M."/>
            <person name="Sanchez-Garcia M."/>
            <person name="Camarero S."/>
            <person name="Miyauchi S."/>
            <person name="Serrano A."/>
            <person name="Linde D."/>
            <person name="Babiker R."/>
            <person name="Drula E."/>
            <person name="Ayuso-Fernandez I."/>
            <person name="Pacheco R."/>
            <person name="Padilla G."/>
            <person name="Ferreira P."/>
            <person name="Barriuso J."/>
            <person name="Kellner H."/>
            <person name="Castanera R."/>
            <person name="Alfaro M."/>
            <person name="Ramirez L."/>
            <person name="Pisabarro A.G."/>
            <person name="Kuo A."/>
            <person name="Tritt A."/>
            <person name="Lipzen A."/>
            <person name="He G."/>
            <person name="Yan M."/>
            <person name="Ng V."/>
            <person name="Cullen D."/>
            <person name="Martin F."/>
            <person name="Rosso M.-N."/>
            <person name="Henrissat B."/>
            <person name="Hibbett D."/>
            <person name="Martinez A.T."/>
            <person name="Grigoriev I.V."/>
        </authorList>
    </citation>
    <scope>NUCLEOTIDE SEQUENCE</scope>
    <source>
        <strain evidence="3">MF-IS2</strain>
    </source>
</reference>
<feature type="compositionally biased region" description="Polar residues" evidence="1">
    <location>
        <begin position="232"/>
        <end position="244"/>
    </location>
</feature>
<evidence type="ECO:0000313" key="4">
    <source>
        <dbReference type="Proteomes" id="UP000807342"/>
    </source>
</evidence>
<feature type="region of interest" description="Disordered" evidence="1">
    <location>
        <begin position="84"/>
        <end position="169"/>
    </location>
</feature>
<sequence>MAPLTDPTNGHKKHLTLTSSGTRRITTNTKMIAQIRPTGSSNGPPKGKIGLRRGVIGGVVGAIILVILSLVVFFVIRHKRRKLTTSPSSLATSEPPAPRITEIPNPVLPRPFLALTPTSRDNITKVQREGNKQISSSPPRPQHSQAPNAVDNRDPFRDPEISGEDIPEQEVQGARSALGRLQQLTSQLEMELLQLNNLVRPARLSGDERTRLEEIRHTGLTISVNQRPSRLSVVSNGTSCSTVPPSYHSERGHS</sequence>
<keyword evidence="2" id="KW-1133">Transmembrane helix</keyword>
<dbReference type="AlphaFoldDB" id="A0A9P6BWP9"/>
<gene>
    <name evidence="3" type="ORF">P691DRAFT_764549</name>
</gene>
<dbReference type="Proteomes" id="UP000807342">
    <property type="component" value="Unassembled WGS sequence"/>
</dbReference>
<feature type="region of interest" description="Disordered" evidence="1">
    <location>
        <begin position="232"/>
        <end position="254"/>
    </location>
</feature>
<proteinExistence type="predicted"/>
<name>A0A9P6BWP9_9AGAR</name>
<keyword evidence="2" id="KW-0812">Transmembrane</keyword>
<keyword evidence="2" id="KW-0472">Membrane</keyword>
<dbReference type="EMBL" id="MU151513">
    <property type="protein sequence ID" value="KAF9443151.1"/>
    <property type="molecule type" value="Genomic_DNA"/>
</dbReference>
<feature type="compositionally biased region" description="Basic and acidic residues" evidence="1">
    <location>
        <begin position="122"/>
        <end position="131"/>
    </location>
</feature>
<evidence type="ECO:0000313" key="3">
    <source>
        <dbReference type="EMBL" id="KAF9443151.1"/>
    </source>
</evidence>
<feature type="transmembrane region" description="Helical" evidence="2">
    <location>
        <begin position="55"/>
        <end position="76"/>
    </location>
</feature>
<evidence type="ECO:0000256" key="1">
    <source>
        <dbReference type="SAM" id="MobiDB-lite"/>
    </source>
</evidence>
<organism evidence="3 4">
    <name type="scientific">Macrolepiota fuliginosa MF-IS2</name>
    <dbReference type="NCBI Taxonomy" id="1400762"/>
    <lineage>
        <taxon>Eukaryota</taxon>
        <taxon>Fungi</taxon>
        <taxon>Dikarya</taxon>
        <taxon>Basidiomycota</taxon>
        <taxon>Agaricomycotina</taxon>
        <taxon>Agaricomycetes</taxon>
        <taxon>Agaricomycetidae</taxon>
        <taxon>Agaricales</taxon>
        <taxon>Agaricineae</taxon>
        <taxon>Agaricaceae</taxon>
        <taxon>Macrolepiota</taxon>
    </lineage>
</organism>
<feature type="compositionally biased region" description="Basic and acidic residues" evidence="1">
    <location>
        <begin position="151"/>
        <end position="160"/>
    </location>
</feature>
<feature type="compositionally biased region" description="Polar residues" evidence="1">
    <location>
        <begin position="132"/>
        <end position="147"/>
    </location>
</feature>
<dbReference type="OrthoDB" id="3068801at2759"/>
<keyword evidence="4" id="KW-1185">Reference proteome</keyword>
<accession>A0A9P6BWP9</accession>